<protein>
    <submittedName>
        <fullName evidence="1">Uncharacterized protein</fullName>
    </submittedName>
</protein>
<dbReference type="InParanoid" id="A0A1Y2LTU7"/>
<reference evidence="1 2" key="1">
    <citation type="journal article" date="2017" name="Genome Announc.">
        <title>Genome sequence of the saprophytic ascomycete Epicoccum nigrum ICMP 19927 strain isolated from New Zealand.</title>
        <authorList>
            <person name="Fokin M."/>
            <person name="Fleetwood D."/>
            <person name="Weir B.S."/>
            <person name="Villas-Boas S.G."/>
        </authorList>
    </citation>
    <scope>NUCLEOTIDE SEQUENCE [LARGE SCALE GENOMIC DNA]</scope>
    <source>
        <strain evidence="1 2">ICMP 19927</strain>
    </source>
</reference>
<dbReference type="Proteomes" id="UP000193240">
    <property type="component" value="Unassembled WGS sequence"/>
</dbReference>
<evidence type="ECO:0000313" key="2">
    <source>
        <dbReference type="Proteomes" id="UP000193240"/>
    </source>
</evidence>
<accession>A0A1Y2LTU7</accession>
<dbReference type="EMBL" id="KZ107849">
    <property type="protein sequence ID" value="OSS47009.1"/>
    <property type="molecule type" value="Genomic_DNA"/>
</dbReference>
<keyword evidence="2" id="KW-1185">Reference proteome</keyword>
<dbReference type="AlphaFoldDB" id="A0A1Y2LTU7"/>
<name>A0A1Y2LTU7_EPING</name>
<sequence>MLQNDCSLEFDSYLPESLIVLIDDFVLAGDTLAPGVWTTADTHVSTWYDELRSLLNLKTLNIQFPDTRSYFTPTFKAALQVGKMLLEEKSVKNVNLLFREKVQASAWQKIVEDFFGPVLDTEDVEPTSQDENKLLVRQFDALEAQPWAFENDMPWFSDRISMEQVIRITRCKDTQPKSSTHNRRT</sequence>
<gene>
    <name evidence="1" type="ORF">B5807_10048</name>
</gene>
<proteinExistence type="predicted"/>
<evidence type="ECO:0000313" key="1">
    <source>
        <dbReference type="EMBL" id="OSS47009.1"/>
    </source>
</evidence>
<organism evidence="1 2">
    <name type="scientific">Epicoccum nigrum</name>
    <name type="common">Soil fungus</name>
    <name type="synonym">Epicoccum purpurascens</name>
    <dbReference type="NCBI Taxonomy" id="105696"/>
    <lineage>
        <taxon>Eukaryota</taxon>
        <taxon>Fungi</taxon>
        <taxon>Dikarya</taxon>
        <taxon>Ascomycota</taxon>
        <taxon>Pezizomycotina</taxon>
        <taxon>Dothideomycetes</taxon>
        <taxon>Pleosporomycetidae</taxon>
        <taxon>Pleosporales</taxon>
        <taxon>Pleosporineae</taxon>
        <taxon>Didymellaceae</taxon>
        <taxon>Epicoccum</taxon>
    </lineage>
</organism>